<keyword evidence="4 5" id="KW-0472">Membrane</keyword>
<keyword evidence="8" id="KW-1185">Reference proteome</keyword>
<dbReference type="Proteomes" id="UP000178622">
    <property type="component" value="Unassembled WGS sequence"/>
</dbReference>
<feature type="transmembrane region" description="Helical" evidence="5">
    <location>
        <begin position="20"/>
        <end position="40"/>
    </location>
</feature>
<keyword evidence="5" id="KW-1003">Cell membrane</keyword>
<evidence type="ECO:0000256" key="1">
    <source>
        <dbReference type="ARBA" id="ARBA00004141"/>
    </source>
</evidence>
<dbReference type="PROSITE" id="PS51012">
    <property type="entry name" value="ABC_TM2"/>
    <property type="match status" value="1"/>
</dbReference>
<reference evidence="8" key="1">
    <citation type="submission" date="2016-09" db="EMBL/GenBank/DDBJ databases">
        <title>Draft genome sequence of a novel species of the family Streptococcaceae isolated from flowers.</title>
        <authorList>
            <person name="Chuah L.-O."/>
            <person name="Yap K.-P."/>
            <person name="Thong K.L."/>
            <person name="Liong M.T."/>
            <person name="Ahmad R."/>
            <person name="Rusul G."/>
        </authorList>
    </citation>
    <scope>NUCLEOTIDE SEQUENCE [LARGE SCALE GENOMIC DNA]</scope>
    <source>
        <strain evidence="8">DF1</strain>
    </source>
</reference>
<keyword evidence="3 5" id="KW-1133">Transmembrane helix</keyword>
<evidence type="ECO:0000313" key="7">
    <source>
        <dbReference type="EMBL" id="OFI49927.1"/>
    </source>
</evidence>
<keyword evidence="2 5" id="KW-0812">Transmembrane</keyword>
<comment type="subcellular location">
    <subcellularLocation>
        <location evidence="5">Cell membrane</location>
        <topology evidence="5">Multi-pass membrane protein</topology>
    </subcellularLocation>
    <subcellularLocation>
        <location evidence="1">Membrane</location>
        <topology evidence="1">Multi-pass membrane protein</topology>
    </subcellularLocation>
</comment>
<dbReference type="PANTHER" id="PTHR43229:SF6">
    <property type="entry name" value="ABC-TYPE MULTIDRUG TRANSPORT SYSTEM, PERMEASE COMPONENT"/>
    <property type="match status" value="1"/>
</dbReference>
<evidence type="ECO:0000256" key="4">
    <source>
        <dbReference type="ARBA" id="ARBA00023136"/>
    </source>
</evidence>
<dbReference type="AlphaFoldDB" id="A0A1E8GP15"/>
<gene>
    <name evidence="7" type="ORF">BG261_09795</name>
</gene>
<feature type="transmembrane region" description="Helical" evidence="5">
    <location>
        <begin position="168"/>
        <end position="186"/>
    </location>
</feature>
<comment type="similarity">
    <text evidence="5">Belongs to the ABC-2 integral membrane protein family.</text>
</comment>
<dbReference type="GO" id="GO:0043190">
    <property type="term" value="C:ATP-binding cassette (ABC) transporter complex"/>
    <property type="evidence" value="ECO:0007669"/>
    <property type="project" value="InterPro"/>
</dbReference>
<dbReference type="PRINTS" id="PR00164">
    <property type="entry name" value="ABC2TRNSPORT"/>
</dbReference>
<dbReference type="RefSeq" id="WP_070791593.1">
    <property type="nucleotide sequence ID" value="NZ_MKIR01000004.1"/>
</dbReference>
<dbReference type="PANTHER" id="PTHR43229">
    <property type="entry name" value="NODULATION PROTEIN J"/>
    <property type="match status" value="1"/>
</dbReference>
<dbReference type="STRING" id="1859473.BG261_09795"/>
<feature type="transmembrane region" description="Helical" evidence="5">
    <location>
        <begin position="78"/>
        <end position="98"/>
    </location>
</feature>
<organism evidence="7 8">
    <name type="scientific">Floricoccus tropicus</name>
    <dbReference type="NCBI Taxonomy" id="1859473"/>
    <lineage>
        <taxon>Bacteria</taxon>
        <taxon>Bacillati</taxon>
        <taxon>Bacillota</taxon>
        <taxon>Bacilli</taxon>
        <taxon>Lactobacillales</taxon>
        <taxon>Streptococcaceae</taxon>
        <taxon>Floricoccus</taxon>
    </lineage>
</organism>
<protein>
    <recommendedName>
        <fullName evidence="5">Transport permease protein</fullName>
    </recommendedName>
</protein>
<name>A0A1E8GP15_9LACT</name>
<feature type="transmembrane region" description="Helical" evidence="5">
    <location>
        <begin position="105"/>
        <end position="125"/>
    </location>
</feature>
<dbReference type="InterPro" id="IPR000412">
    <property type="entry name" value="ABC_2_transport"/>
</dbReference>
<dbReference type="InterPro" id="IPR013525">
    <property type="entry name" value="ABC2_TM"/>
</dbReference>
<comment type="caution">
    <text evidence="7">The sequence shown here is derived from an EMBL/GenBank/DDBJ whole genome shotgun (WGS) entry which is preliminary data.</text>
</comment>
<dbReference type="InterPro" id="IPR051784">
    <property type="entry name" value="Nod_factor_ABC_transporter"/>
</dbReference>
<feature type="transmembrane region" description="Helical" evidence="5">
    <location>
        <begin position="222"/>
        <end position="240"/>
    </location>
</feature>
<dbReference type="GO" id="GO:0140359">
    <property type="term" value="F:ABC-type transporter activity"/>
    <property type="evidence" value="ECO:0007669"/>
    <property type="project" value="InterPro"/>
</dbReference>
<dbReference type="OrthoDB" id="9788252at2"/>
<dbReference type="EMBL" id="MKIR01000004">
    <property type="protein sequence ID" value="OFI49927.1"/>
    <property type="molecule type" value="Genomic_DNA"/>
</dbReference>
<accession>A0A1E8GP15</accession>
<evidence type="ECO:0000256" key="2">
    <source>
        <dbReference type="ARBA" id="ARBA00022692"/>
    </source>
</evidence>
<evidence type="ECO:0000256" key="5">
    <source>
        <dbReference type="RuleBase" id="RU361157"/>
    </source>
</evidence>
<dbReference type="InterPro" id="IPR047817">
    <property type="entry name" value="ABC2_TM_bact-type"/>
</dbReference>
<feature type="transmembrane region" description="Helical" evidence="5">
    <location>
        <begin position="131"/>
        <end position="156"/>
    </location>
</feature>
<feature type="domain" description="ABC transmembrane type-2" evidence="6">
    <location>
        <begin position="10"/>
        <end position="243"/>
    </location>
</feature>
<sequence>MRAIITSAIVQMKQSIARPMFRFCVFLGPIFAGFLLGMIYKNKSISDFTLYAFLGSGMTTFWSSICFSSASDIDREKWVGTLPILFTAPIGFKTIVLGKILGNTIWGVVSFFISMFVVGVVFALPIKFVNIPYLILIILLTILSMVALALILSGLFTISRKIRILMNFIEYPMTILSGMVFPISILPQPLQWLSMILSPSWAMKGFELAINGGKSAEMIQNTLGLSIITVIYFVLSYYIFERIDALCRINASLEVF</sequence>
<dbReference type="Pfam" id="PF12698">
    <property type="entry name" value="ABC2_membrane_3"/>
    <property type="match status" value="1"/>
</dbReference>
<proteinExistence type="inferred from homology"/>
<evidence type="ECO:0000313" key="8">
    <source>
        <dbReference type="Proteomes" id="UP000178622"/>
    </source>
</evidence>
<evidence type="ECO:0000259" key="6">
    <source>
        <dbReference type="PROSITE" id="PS51012"/>
    </source>
</evidence>
<keyword evidence="5" id="KW-0813">Transport</keyword>
<evidence type="ECO:0000256" key="3">
    <source>
        <dbReference type="ARBA" id="ARBA00022989"/>
    </source>
</evidence>